<reference evidence="5" key="1">
    <citation type="submission" date="2012-11" db="EMBL/GenBank/DDBJ databases">
        <authorList>
            <person name="Lucero-Rivera Y.E."/>
            <person name="Tovar-Ramirez D."/>
        </authorList>
    </citation>
    <scope>NUCLEOTIDE SEQUENCE</scope>
    <source>
        <tissue evidence="5">Salivary gland</tissue>
    </source>
</reference>
<dbReference type="AlphaFoldDB" id="L7LYN6"/>
<keyword evidence="2" id="KW-0479">Metal-binding</keyword>
<protein>
    <submittedName>
        <fullName evidence="5">Putative tick transposon</fullName>
    </submittedName>
</protein>
<evidence type="ECO:0000256" key="2">
    <source>
        <dbReference type="ARBA" id="ARBA00022723"/>
    </source>
</evidence>
<organism evidence="5">
    <name type="scientific">Rhipicephalus pulchellus</name>
    <name type="common">Yellow backed tick</name>
    <name type="synonym">Dermacentor pulchellus</name>
    <dbReference type="NCBI Taxonomy" id="72859"/>
    <lineage>
        <taxon>Eukaryota</taxon>
        <taxon>Metazoa</taxon>
        <taxon>Ecdysozoa</taxon>
        <taxon>Arthropoda</taxon>
        <taxon>Chelicerata</taxon>
        <taxon>Arachnida</taxon>
        <taxon>Acari</taxon>
        <taxon>Parasitiformes</taxon>
        <taxon>Ixodida</taxon>
        <taxon>Ixodoidea</taxon>
        <taxon>Ixodidae</taxon>
        <taxon>Rhipicephalinae</taxon>
        <taxon>Rhipicephalus</taxon>
        <taxon>Rhipicephalus</taxon>
    </lineage>
</organism>
<feature type="domain" description="Transposase Helix-turn-helix" evidence="4">
    <location>
        <begin position="4"/>
        <end position="52"/>
    </location>
</feature>
<sequence>MEASVRDRVILVLIVLKQAMSFSCLSVLFQCSISSVHRYFVHTLPLVAAVLKTAIEWPSKEEILDNMPLHFKQYSRVRGVVDCTEVPVERSRCVKCQLLTYSQYKSTYTVKFLVCVSPAGTITFISEAFGGRASDKAITAECGVLQKFEAFTDDIMVDRGFFIDDLCSARAIGVIRPPFSKKDRQFNRSDALKTADIARARVHVERAIQRVKIFKLFNSTLSWEMLPHVNELFAVACGLTNLCAPILADDKFQ</sequence>
<comment type="cofactor">
    <cofactor evidence="1">
        <name>a divalent metal cation</name>
        <dbReference type="ChEBI" id="CHEBI:60240"/>
    </cofactor>
</comment>
<dbReference type="PANTHER" id="PTHR23080">
    <property type="entry name" value="THAP DOMAIN PROTEIN"/>
    <property type="match status" value="1"/>
</dbReference>
<feature type="domain" description="DDE Tnp4" evidence="3">
    <location>
        <begin position="81"/>
        <end position="241"/>
    </location>
</feature>
<evidence type="ECO:0000256" key="1">
    <source>
        <dbReference type="ARBA" id="ARBA00001968"/>
    </source>
</evidence>
<dbReference type="EMBL" id="GACK01009060">
    <property type="protein sequence ID" value="JAA55974.1"/>
    <property type="molecule type" value="mRNA"/>
</dbReference>
<dbReference type="Pfam" id="PF13359">
    <property type="entry name" value="DDE_Tnp_4"/>
    <property type="match status" value="1"/>
</dbReference>
<accession>L7LYN6</accession>
<evidence type="ECO:0000259" key="3">
    <source>
        <dbReference type="Pfam" id="PF13359"/>
    </source>
</evidence>
<evidence type="ECO:0000313" key="5">
    <source>
        <dbReference type="EMBL" id="JAA55974.1"/>
    </source>
</evidence>
<evidence type="ECO:0000259" key="4">
    <source>
        <dbReference type="Pfam" id="PF13613"/>
    </source>
</evidence>
<dbReference type="GO" id="GO:0046872">
    <property type="term" value="F:metal ion binding"/>
    <property type="evidence" value="ECO:0007669"/>
    <property type="project" value="UniProtKB-KW"/>
</dbReference>
<name>L7LYN6_RHIPC</name>
<reference evidence="5" key="2">
    <citation type="journal article" date="2015" name="J. Proteomics">
        <title>Sexual differences in the sialomes of the zebra tick, Rhipicephalus pulchellus.</title>
        <authorList>
            <person name="Tan A.W."/>
            <person name="Francischetti I.M."/>
            <person name="Slovak M."/>
            <person name="Kini R.M."/>
            <person name="Ribeiro J.M."/>
        </authorList>
    </citation>
    <scope>NUCLEOTIDE SEQUENCE</scope>
    <source>
        <tissue evidence="5">Salivary gland</tissue>
    </source>
</reference>
<proteinExistence type="evidence at transcript level"/>
<dbReference type="InterPro" id="IPR027806">
    <property type="entry name" value="HARBI1_dom"/>
</dbReference>
<dbReference type="PANTHER" id="PTHR23080:SF141">
    <property type="entry name" value="TRANSPOSASE HELIX-TURN-HELIX DOMAIN-CONTAINING PROTEIN"/>
    <property type="match status" value="1"/>
</dbReference>
<dbReference type="InterPro" id="IPR027805">
    <property type="entry name" value="Transposase_HTH_dom"/>
</dbReference>
<dbReference type="Pfam" id="PF13613">
    <property type="entry name" value="HTH_Tnp_4"/>
    <property type="match status" value="1"/>
</dbReference>